<gene>
    <name evidence="1" type="ORF">llap_3531</name>
</gene>
<accession>A0A2I0UJC7</accession>
<reference evidence="2" key="2">
    <citation type="submission" date="2017-12" db="EMBL/GenBank/DDBJ databases">
        <title>Genome sequence of the Bar-tailed Godwit (Limosa lapponica baueri).</title>
        <authorList>
            <person name="Lima N.C.B."/>
            <person name="Parody-Merino A.M."/>
            <person name="Battley P.F."/>
            <person name="Fidler A.E."/>
            <person name="Prosdocimi F."/>
        </authorList>
    </citation>
    <scope>NUCLEOTIDE SEQUENCE [LARGE SCALE GENOMIC DNA]</scope>
</reference>
<sequence>MSESNNCADTKVCEEGGVRGAPGTGAKIPLKPVVKTMCNALCHSDAWAREMSLTPSIVAESLCLTNRELGGISAFPDTCVGSPCGSNGPDLLDHLDAVDKVKERQVVCRGPGLALPQGEERHAAVDWWCGLTPASS</sequence>
<evidence type="ECO:0000313" key="2">
    <source>
        <dbReference type="Proteomes" id="UP000233556"/>
    </source>
</evidence>
<dbReference type="AlphaFoldDB" id="A0A2I0UJC7"/>
<dbReference type="EMBL" id="KZ505725">
    <property type="protein sequence ID" value="PKU46150.1"/>
    <property type="molecule type" value="Genomic_DNA"/>
</dbReference>
<name>A0A2I0UJC7_LIMLA</name>
<evidence type="ECO:0000313" key="1">
    <source>
        <dbReference type="EMBL" id="PKU46150.1"/>
    </source>
</evidence>
<proteinExistence type="predicted"/>
<keyword evidence="2" id="KW-1185">Reference proteome</keyword>
<organism evidence="1 2">
    <name type="scientific">Limosa lapponica baueri</name>
    <dbReference type="NCBI Taxonomy" id="1758121"/>
    <lineage>
        <taxon>Eukaryota</taxon>
        <taxon>Metazoa</taxon>
        <taxon>Chordata</taxon>
        <taxon>Craniata</taxon>
        <taxon>Vertebrata</taxon>
        <taxon>Euteleostomi</taxon>
        <taxon>Archelosauria</taxon>
        <taxon>Archosauria</taxon>
        <taxon>Dinosauria</taxon>
        <taxon>Saurischia</taxon>
        <taxon>Theropoda</taxon>
        <taxon>Coelurosauria</taxon>
        <taxon>Aves</taxon>
        <taxon>Neognathae</taxon>
        <taxon>Neoaves</taxon>
        <taxon>Charadriiformes</taxon>
        <taxon>Scolopacidae</taxon>
        <taxon>Limosa</taxon>
    </lineage>
</organism>
<reference evidence="2" key="1">
    <citation type="submission" date="2017-11" db="EMBL/GenBank/DDBJ databases">
        <authorList>
            <person name="Lima N.C."/>
            <person name="Parody-Merino A.M."/>
            <person name="Battley P.F."/>
            <person name="Fidler A.E."/>
            <person name="Prosdocimi F."/>
        </authorList>
    </citation>
    <scope>NUCLEOTIDE SEQUENCE [LARGE SCALE GENOMIC DNA]</scope>
</reference>
<protein>
    <submittedName>
        <fullName evidence="1">Uncharacterized protein</fullName>
    </submittedName>
</protein>
<dbReference type="Proteomes" id="UP000233556">
    <property type="component" value="Unassembled WGS sequence"/>
</dbReference>